<feature type="region of interest" description="Disordered" evidence="1">
    <location>
        <begin position="1337"/>
        <end position="1372"/>
    </location>
</feature>
<dbReference type="SUPFAM" id="SSF55961">
    <property type="entry name" value="Bet v1-like"/>
    <property type="match status" value="3"/>
</dbReference>
<dbReference type="RefSeq" id="XP_066804061.1">
    <property type="nucleotide sequence ID" value="XM_066945372.1"/>
</dbReference>
<dbReference type="PROSITE" id="PS50848">
    <property type="entry name" value="START"/>
    <property type="match status" value="1"/>
</dbReference>
<feature type="compositionally biased region" description="Low complexity" evidence="1">
    <location>
        <begin position="1408"/>
        <end position="1420"/>
    </location>
</feature>
<dbReference type="Pfam" id="PF01852">
    <property type="entry name" value="START"/>
    <property type="match status" value="1"/>
</dbReference>
<dbReference type="Gene3D" id="3.30.530.20">
    <property type="match status" value="3"/>
</dbReference>
<organism evidence="3 4">
    <name type="scientific">Kwoniella newhampshirensis</name>
    <dbReference type="NCBI Taxonomy" id="1651941"/>
    <lineage>
        <taxon>Eukaryota</taxon>
        <taxon>Fungi</taxon>
        <taxon>Dikarya</taxon>
        <taxon>Basidiomycota</taxon>
        <taxon>Agaricomycotina</taxon>
        <taxon>Tremellomycetes</taxon>
        <taxon>Tremellales</taxon>
        <taxon>Cryptococcaceae</taxon>
        <taxon>Kwoniella</taxon>
    </lineage>
</organism>
<accession>A0AAW0YYV8</accession>
<proteinExistence type="predicted"/>
<comment type="caution">
    <text evidence="3">The sequence shown here is derived from an EMBL/GenBank/DDBJ whole genome shotgun (WGS) entry which is preliminary data.</text>
</comment>
<dbReference type="GeneID" id="92179514"/>
<evidence type="ECO:0000313" key="3">
    <source>
        <dbReference type="EMBL" id="KAK8861436.1"/>
    </source>
</evidence>
<name>A0AAW0YYV8_9TREE</name>
<evidence type="ECO:0000256" key="1">
    <source>
        <dbReference type="SAM" id="MobiDB-lite"/>
    </source>
</evidence>
<feature type="region of interest" description="Disordered" evidence="1">
    <location>
        <begin position="705"/>
        <end position="738"/>
    </location>
</feature>
<dbReference type="InterPro" id="IPR002913">
    <property type="entry name" value="START_lipid-bd_dom"/>
</dbReference>
<dbReference type="PANTHER" id="PTHR19308:SF54">
    <property type="entry name" value="START DOMAIN-CONTAINING PROTEIN"/>
    <property type="match status" value="1"/>
</dbReference>
<dbReference type="Proteomes" id="UP001388673">
    <property type="component" value="Unassembled WGS sequence"/>
</dbReference>
<feature type="compositionally biased region" description="Polar residues" evidence="1">
    <location>
        <begin position="1081"/>
        <end position="1093"/>
    </location>
</feature>
<protein>
    <recommendedName>
        <fullName evidence="2">START domain-containing protein</fullName>
    </recommendedName>
</protein>
<feature type="region of interest" description="Disordered" evidence="1">
    <location>
        <begin position="1081"/>
        <end position="1102"/>
    </location>
</feature>
<dbReference type="KEGG" id="kne:92179514"/>
<feature type="region of interest" description="Disordered" evidence="1">
    <location>
        <begin position="1395"/>
        <end position="1421"/>
    </location>
</feature>
<keyword evidence="4" id="KW-1185">Reference proteome</keyword>
<dbReference type="PANTHER" id="PTHR19308">
    <property type="entry name" value="PHOSPHATIDYLCHOLINE TRANSFER PROTEIN"/>
    <property type="match status" value="1"/>
</dbReference>
<dbReference type="InterPro" id="IPR051213">
    <property type="entry name" value="START_lipid_transfer"/>
</dbReference>
<feature type="domain" description="START" evidence="2">
    <location>
        <begin position="31"/>
        <end position="191"/>
    </location>
</feature>
<feature type="compositionally biased region" description="Pro residues" evidence="1">
    <location>
        <begin position="1361"/>
        <end position="1370"/>
    </location>
</feature>
<sequence length="1537" mass="165121">MRLENLDDGSKLGAAWTEALTSSLTYFRALLSSSSSTAWKPVSVLPLTASATARDSGKSVAKGSSIGKIDASQVRVHRRSGKGGEVFRAVVEVDCGSDVSVDTFRGCLVTPETRPRWDRMVEEAVTLDLLDAHTRVTKTNYQLGWPSSPRDAVTISKTLVDQHTLVDITTSLPRSRHEPAYLRASPPHVRAHVSLLAWCIQLPASTNSPDAPPEGKARITCFWSWNPKGAWAVGGGVPQHLPSLVVGLVEYVRDGSEKVPVLLGYGPDVTVGSVGYDTSRVTLSVGYAIVSGGQNPETEDLRRQIEFGLSSTQSWDVQITVKTQHGKDSASTVWNSLVGQAPTSVVGAAAPKRLILRFAHAQLEPGEELVRVNVSIERTTSATSGVRINGVPVTIEQMQAHIPTRPLLEETASMTGISLRTMSTMSTVESLPTTTTSREGSMVVRRAESSRSEAALKGVASLIRRNYISIHQLNSIDKTLIVFRAEAVFVGVGIWDLFAVISSPGARLVWDKSHDDATLVEDVNELSDLWHIRSKAAWPVALGGARAVASKYDVEAETFRHEYQAAEARRSNSSSTATAFPLAVAVKSGDSESSSLKSMDLPRPVANIECEIRCDADQWANSFAIVIDPPQQAISALRRHRLSPGGGGLWLTVEHDPRLLKDDKVVTTVRRGTPMQGTKTVVTVNGTKIKIDVEDMPEAEVQLLKKQKRGQPSRAPLDQPPALGTLRKKQSTTNLGATSGNTLNSVGALTPASAIAKVAIPFTKWYNVAAETTRAAIIPMATASSVPDTGTTAVDAAVKALGQLARIHTERDGESTSPDAWQPVSDRDGLKIERRTVGHVSEAFPVFRAGRIIEGFTAEEVSASVSSLRRDERFDKPTILQSYGHGLTTSHLVAHTTFPFRGRSMLVATVVARMPDGPPPSPSAHGPHTPLSTIFHASSSNFDPSSKDLDPAKYNPAGLPSGNVILEGWILETIDPYSHEQYAIPSTRCMYVAAVDYSGSMPLSVNNMLNASLPRSLLSIESLLKVAGTPSRARSPPMAVLAPDERSSGPWALDSVATSSTGVYQRNEDDRYTMTVIIQPQSTQPSRDGTLSPTLKHVDSRSSVNTGRSTVIDLGEDIRRGKKDLVVLEVEVGSALVKGGCLVSLQAISLPVAVHNASSDIAIMPLDLPSDNLLEDLPFKCSVVSLTPSVLQSASLDPTSHARHLLKVTLPTTGYDAPISDPLVGPAAPSPRPRWLLDLINDGAVVQLSLRSATSSPVAVTEGQIGSYNYAGKDIPIEDEKRGKHLGLRDGNRQVLPQLVNKDPNSTTLTSLENPLAVDRGSMNDVVEAERRNSIRTALGDAAGDGATEQSEPLAISEIKPPLPLEPRPPNSETSRYAYNFWRYSRLPRFSTSAPLTAKTSPIKPGLTTTSTIHTTGAQTEKGTKGIIFTPMPIGQSTSPSTKSPSSTTGTNVAALITESKFLRPVISVPGLVIACTICLLLGSLLRSLLSEADFVYQHPEGTSLQDEGEHWRELKRLVEIGIGRDRDLIVAIAKRV</sequence>
<dbReference type="GO" id="GO:0005737">
    <property type="term" value="C:cytoplasm"/>
    <property type="evidence" value="ECO:0007669"/>
    <property type="project" value="UniProtKB-ARBA"/>
</dbReference>
<dbReference type="GO" id="GO:0008289">
    <property type="term" value="F:lipid binding"/>
    <property type="evidence" value="ECO:0007669"/>
    <property type="project" value="InterPro"/>
</dbReference>
<dbReference type="EMBL" id="JBCAWK010000004">
    <property type="protein sequence ID" value="KAK8861436.1"/>
    <property type="molecule type" value="Genomic_DNA"/>
</dbReference>
<dbReference type="InterPro" id="IPR023393">
    <property type="entry name" value="START-like_dom_sf"/>
</dbReference>
<reference evidence="3 4" key="1">
    <citation type="journal article" date="2024" name="bioRxiv">
        <title>Comparative genomics of Cryptococcus and Kwoniella reveals pathogenesis evolution and contrasting karyotype dynamics via intercentromeric recombination or chromosome fusion.</title>
        <authorList>
            <person name="Coelho M.A."/>
            <person name="David-Palma M."/>
            <person name="Shea T."/>
            <person name="Bowers K."/>
            <person name="McGinley-Smith S."/>
            <person name="Mohammad A.W."/>
            <person name="Gnirke A."/>
            <person name="Yurkov A.M."/>
            <person name="Nowrousian M."/>
            <person name="Sun S."/>
            <person name="Cuomo C.A."/>
            <person name="Heitman J."/>
        </authorList>
    </citation>
    <scope>NUCLEOTIDE SEQUENCE [LARGE SCALE GENOMIC DNA]</scope>
    <source>
        <strain evidence="3 4">CBS 13917</strain>
    </source>
</reference>
<gene>
    <name evidence="3" type="ORF">IAR55_002255</name>
</gene>
<evidence type="ECO:0000313" key="4">
    <source>
        <dbReference type="Proteomes" id="UP001388673"/>
    </source>
</evidence>
<evidence type="ECO:0000259" key="2">
    <source>
        <dbReference type="PROSITE" id="PS50848"/>
    </source>
</evidence>